<reference evidence="1" key="1">
    <citation type="journal article" date="2020" name="Mol. Plant Microbe Interact.">
        <title>Genome Sequence of the Biocontrol Agent Coniothyrium minitans strain Conio (IMI 134523).</title>
        <authorList>
            <person name="Patel D."/>
            <person name="Shittu T.A."/>
            <person name="Baroncelli R."/>
            <person name="Muthumeenakshi S."/>
            <person name="Osborne T.H."/>
            <person name="Janganan T.K."/>
            <person name="Sreenivasaprasad S."/>
        </authorList>
    </citation>
    <scope>NUCLEOTIDE SEQUENCE</scope>
    <source>
        <strain evidence="1">Conio</strain>
    </source>
</reference>
<proteinExistence type="predicted"/>
<name>A0A9P6GJ87_9PLEO</name>
<dbReference type="Proteomes" id="UP000756921">
    <property type="component" value="Unassembled WGS sequence"/>
</dbReference>
<evidence type="ECO:0000313" key="2">
    <source>
        <dbReference type="Proteomes" id="UP000756921"/>
    </source>
</evidence>
<accession>A0A9P6GJ87</accession>
<sequence>MAVACRRIVSRGVTTPETETSLALGPRPHHALTSPSLLFRGCPPAVVTEHPARRGAHRLLDSSIWASMLRPRFNIPPLSRRLSFSPLSRRLSLAASLSPPLLLATHRPLTATCHTSSLLAPAWPAAIRCRPTINQHQLFIARCPPLANDVIVSRGQGRRFNQLGALMMDRAREAAHAATPNAVAFPLPPTGIVHISESTLTTFPRPCRPANQCLIGADVPSAPRQTVFFKARTFRFTVPTPSILLSYDNAPTLLSYDIASTLLSYDTASILLSYDIARWCYCGPPSVHSQRGSKPEDLPREGGSGACAAGNMTVLETSDFAKTWQEFQVEHAYTPRELAIGLERLKGVVPNAPWVAMITQVNLVAPSHGVFSLDETLQVAQPRTACSSIGLDACNESLLWA</sequence>
<gene>
    <name evidence="1" type="ORF">PMIN01_04435</name>
</gene>
<comment type="caution">
    <text evidence="1">The sequence shown here is derived from an EMBL/GenBank/DDBJ whole genome shotgun (WGS) entry which is preliminary data.</text>
</comment>
<dbReference type="EMBL" id="WJXW01000004">
    <property type="protein sequence ID" value="KAF9736656.1"/>
    <property type="molecule type" value="Genomic_DNA"/>
</dbReference>
<dbReference type="AlphaFoldDB" id="A0A9P6GJ87"/>
<protein>
    <submittedName>
        <fullName evidence="1">Uncharacterized protein</fullName>
    </submittedName>
</protein>
<organism evidence="1 2">
    <name type="scientific">Paraphaeosphaeria minitans</name>
    <dbReference type="NCBI Taxonomy" id="565426"/>
    <lineage>
        <taxon>Eukaryota</taxon>
        <taxon>Fungi</taxon>
        <taxon>Dikarya</taxon>
        <taxon>Ascomycota</taxon>
        <taxon>Pezizomycotina</taxon>
        <taxon>Dothideomycetes</taxon>
        <taxon>Pleosporomycetidae</taxon>
        <taxon>Pleosporales</taxon>
        <taxon>Massarineae</taxon>
        <taxon>Didymosphaeriaceae</taxon>
        <taxon>Paraphaeosphaeria</taxon>
    </lineage>
</organism>
<keyword evidence="2" id="KW-1185">Reference proteome</keyword>
<evidence type="ECO:0000313" key="1">
    <source>
        <dbReference type="EMBL" id="KAF9736656.1"/>
    </source>
</evidence>